<reference evidence="1 2" key="1">
    <citation type="submission" date="2014-06" db="EMBL/GenBank/DDBJ databases">
        <title>Draft genome sequence of the putrescine producing strain Lactococcus lactis subsp cremoris GE214.</title>
        <authorList>
            <person name="Ladero V."/>
            <person name="Linares D.M."/>
            <person name="del Rio B."/>
            <person name="Mayo B."/>
            <person name="Martin M.C."/>
            <person name="Fernandez M."/>
            <person name="Alvarez M.A."/>
        </authorList>
    </citation>
    <scope>NUCLEOTIDE SEQUENCE [LARGE SCALE GENOMIC DNA]</scope>
    <source>
        <strain evidence="1 2">GE214</strain>
    </source>
</reference>
<dbReference type="InterPro" id="IPR019905">
    <property type="entry name" value="OsmC-like_firmicutes"/>
</dbReference>
<dbReference type="EMBL" id="AZSI01000017">
    <property type="protein sequence ID" value="KEY62983.1"/>
    <property type="molecule type" value="Genomic_DNA"/>
</dbReference>
<dbReference type="SUPFAM" id="SSF82784">
    <property type="entry name" value="OsmC-like"/>
    <property type="match status" value="1"/>
</dbReference>
<dbReference type="PATRIC" id="fig|1415168.3.peg.941"/>
<dbReference type="Pfam" id="PF02566">
    <property type="entry name" value="OsmC"/>
    <property type="match status" value="1"/>
</dbReference>
<dbReference type="InterPro" id="IPR036102">
    <property type="entry name" value="OsmC/Ohrsf"/>
</dbReference>
<evidence type="ECO:0000313" key="2">
    <source>
        <dbReference type="Proteomes" id="UP000028401"/>
    </source>
</evidence>
<dbReference type="AlphaFoldDB" id="A0A084ACF4"/>
<proteinExistence type="predicted"/>
<dbReference type="InterPro" id="IPR003718">
    <property type="entry name" value="OsmC/Ohr_fam"/>
</dbReference>
<dbReference type="NCBIfam" id="TIGR03563">
    <property type="entry name" value="perox_SACOL1771"/>
    <property type="match status" value="1"/>
</dbReference>
<dbReference type="PANTHER" id="PTHR42830:SF2">
    <property type="entry name" value="OSMC_OHR FAMILY PROTEIN"/>
    <property type="match status" value="1"/>
</dbReference>
<dbReference type="PANTHER" id="PTHR42830">
    <property type="entry name" value="OSMOTICALLY INDUCIBLE FAMILY PROTEIN"/>
    <property type="match status" value="1"/>
</dbReference>
<dbReference type="RefSeq" id="WP_011834450.1">
    <property type="nucleotide sequence ID" value="NZ_AZSI01000017.1"/>
</dbReference>
<evidence type="ECO:0008006" key="3">
    <source>
        <dbReference type="Google" id="ProtNLM"/>
    </source>
</evidence>
<dbReference type="SMR" id="A0A084ACF4"/>
<organism evidence="1 2">
    <name type="scientific">Lactococcus cremoris subsp. cremoris GE214</name>
    <dbReference type="NCBI Taxonomy" id="1415168"/>
    <lineage>
        <taxon>Bacteria</taxon>
        <taxon>Bacillati</taxon>
        <taxon>Bacillota</taxon>
        <taxon>Bacilli</taxon>
        <taxon>Lactobacillales</taxon>
        <taxon>Streptococcaceae</taxon>
        <taxon>Lactococcus</taxon>
        <taxon>Lactococcus cremoris subsp. cremoris</taxon>
    </lineage>
</organism>
<gene>
    <name evidence="1" type="ORF">U725_00882</name>
</gene>
<dbReference type="Gene3D" id="3.30.300.20">
    <property type="match status" value="1"/>
</dbReference>
<accession>A0A084ACF4</accession>
<dbReference type="InterPro" id="IPR052707">
    <property type="entry name" value="OsmC_Ohr_Peroxiredoxin"/>
</dbReference>
<dbReference type="Proteomes" id="UP000028401">
    <property type="component" value="Unassembled WGS sequence"/>
</dbReference>
<dbReference type="InterPro" id="IPR015946">
    <property type="entry name" value="KH_dom-like_a/b"/>
</dbReference>
<protein>
    <recommendedName>
        <fullName evidence="3">OsmC family protein</fullName>
    </recommendedName>
</protein>
<evidence type="ECO:0000313" key="1">
    <source>
        <dbReference type="EMBL" id="KEY62983.1"/>
    </source>
</evidence>
<sequence>MVKHLFNSHIDWVGGRNSIGDLQAGALNEKISIPETMAGPGVGTNPDEMLLGAASTCYSITLAAMLERNEIPLEHLKVEGQGVVDVTKGIFTYEKITYHVFMKLAAGADESKAIKLAERAESSCMISRAIQGNIKLETIIKIEE</sequence>
<name>A0A084ACF4_LACLC</name>
<comment type="caution">
    <text evidence="1">The sequence shown here is derived from an EMBL/GenBank/DDBJ whole genome shotgun (WGS) entry which is preliminary data.</text>
</comment>